<keyword evidence="3" id="KW-0238">DNA-binding</keyword>
<dbReference type="Gene3D" id="4.10.240.10">
    <property type="entry name" value="Zn(2)-C6 fungal-type DNA-binding domain"/>
    <property type="match status" value="1"/>
</dbReference>
<gene>
    <name evidence="9" type="ORF">HGRIS_010172</name>
</gene>
<keyword evidence="7" id="KW-0472">Membrane</keyword>
<dbReference type="Proteomes" id="UP001556367">
    <property type="component" value="Unassembled WGS sequence"/>
</dbReference>
<keyword evidence="7" id="KW-0812">Transmembrane</keyword>
<comment type="subcellular location">
    <subcellularLocation>
        <location evidence="1">Nucleus</location>
    </subcellularLocation>
</comment>
<feature type="region of interest" description="Disordered" evidence="6">
    <location>
        <begin position="613"/>
        <end position="665"/>
    </location>
</feature>
<evidence type="ECO:0000313" key="10">
    <source>
        <dbReference type="Proteomes" id="UP001556367"/>
    </source>
</evidence>
<dbReference type="SMART" id="SM00066">
    <property type="entry name" value="GAL4"/>
    <property type="match status" value="1"/>
</dbReference>
<keyword evidence="4" id="KW-0804">Transcription</keyword>
<dbReference type="PROSITE" id="PS50048">
    <property type="entry name" value="ZN2_CY6_FUNGAL_2"/>
    <property type="match status" value="1"/>
</dbReference>
<organism evidence="9 10">
    <name type="scientific">Hohenbuehelia grisea</name>
    <dbReference type="NCBI Taxonomy" id="104357"/>
    <lineage>
        <taxon>Eukaryota</taxon>
        <taxon>Fungi</taxon>
        <taxon>Dikarya</taxon>
        <taxon>Basidiomycota</taxon>
        <taxon>Agaricomycotina</taxon>
        <taxon>Agaricomycetes</taxon>
        <taxon>Agaricomycetidae</taxon>
        <taxon>Agaricales</taxon>
        <taxon>Pleurotineae</taxon>
        <taxon>Pleurotaceae</taxon>
        <taxon>Hohenbuehelia</taxon>
    </lineage>
</organism>
<dbReference type="EMBL" id="JASNQZ010000012">
    <property type="protein sequence ID" value="KAL0950179.1"/>
    <property type="molecule type" value="Genomic_DNA"/>
</dbReference>
<comment type="caution">
    <text evidence="9">The sequence shown here is derived from an EMBL/GenBank/DDBJ whole genome shotgun (WGS) entry which is preliminary data.</text>
</comment>
<dbReference type="PANTHER" id="PTHR31845:SF17">
    <property type="entry name" value="ZN(II)2CYS6 TRANSCRIPTION FACTOR (EUROFUNG)"/>
    <property type="match status" value="1"/>
</dbReference>
<evidence type="ECO:0000313" key="9">
    <source>
        <dbReference type="EMBL" id="KAL0950179.1"/>
    </source>
</evidence>
<evidence type="ECO:0000256" key="6">
    <source>
        <dbReference type="SAM" id="MobiDB-lite"/>
    </source>
</evidence>
<dbReference type="CDD" id="cd12148">
    <property type="entry name" value="fungal_TF_MHR"/>
    <property type="match status" value="1"/>
</dbReference>
<keyword evidence="7" id="KW-1133">Transmembrane helix</keyword>
<feature type="compositionally biased region" description="Basic and acidic residues" evidence="6">
    <location>
        <begin position="1"/>
        <end position="18"/>
    </location>
</feature>
<keyword evidence="10" id="KW-1185">Reference proteome</keyword>
<dbReference type="PANTHER" id="PTHR31845">
    <property type="entry name" value="FINGER DOMAIN PROTEIN, PUTATIVE-RELATED"/>
    <property type="match status" value="1"/>
</dbReference>
<feature type="region of interest" description="Disordered" evidence="6">
    <location>
        <begin position="1"/>
        <end position="23"/>
    </location>
</feature>
<keyword evidence="5" id="KW-0539">Nucleus</keyword>
<feature type="region of interest" description="Disordered" evidence="6">
    <location>
        <begin position="107"/>
        <end position="140"/>
    </location>
</feature>
<evidence type="ECO:0000256" key="3">
    <source>
        <dbReference type="ARBA" id="ARBA00023125"/>
    </source>
</evidence>
<feature type="domain" description="Zn(2)-C6 fungal-type" evidence="8">
    <location>
        <begin position="29"/>
        <end position="66"/>
    </location>
</feature>
<evidence type="ECO:0000256" key="4">
    <source>
        <dbReference type="ARBA" id="ARBA00023163"/>
    </source>
</evidence>
<feature type="compositionally biased region" description="Low complexity" evidence="6">
    <location>
        <begin position="653"/>
        <end position="664"/>
    </location>
</feature>
<dbReference type="InterPro" id="IPR001138">
    <property type="entry name" value="Zn2Cys6_DnaBD"/>
</dbReference>
<sequence>MSTKRPNDLREQPVDVRTRPAKRSKASQACSTCRKHKTRCELLDTTTSTGPIQCHRCKVLNIECSFENSDIIILPKAQASSPSLSSLSNTANGTPIVPTASLGALGVDRVSDDESPPQYESPPSTSTLRPPAPLPRVTPDHGRQLKVEDLVPTPQTPWGLLSLPEGFDWSAAPMLAIQELTKVRTSNPHPNRPPDLSLPSILSSSKIAFLVDTFETRYRPWMNMPRSKINSPVLDLVRCTIASRHLDSVTRSQAAPRLQALLEATVLQPGNPSQSTPEFLEALLILSMWSPICGGGYSVPRDGRLLAMTAVDIAKNLGLERSAVNFLTRPANGSIRPFPNADPDYADRPNAIEDGRLWLAISHIEHMLLVGTNRIPKSMRNDQDRTNLEGMSAYSAEDSTDLRLALLRRLFDLTDTGLNIKITDASEIDTFHKDVSDTLSLMRWLHRLITPLPIISQLDSFCYNMLEVTYHVCRLFVLHNILREMRGAFDGQMPHKIWFQVQHNGVFIAHGLAGDALYSAEAVLVSFLSRPDLIAAGTVPDHYFLLITFAATFLIVANFAIYHLRTVPLNGHSERLLALTIERFNQAALSPDHVPARCARVIGELLGAWERKESRPPAMQPQYDYPKETPAPPLQPQNGNHHHFTQNMPPPSQASSSAAPGSNPWGELIDPDMFFDTTFWASFIDNLNQ</sequence>
<dbReference type="InterPro" id="IPR036864">
    <property type="entry name" value="Zn2-C6_fun-type_DNA-bd_sf"/>
</dbReference>
<feature type="transmembrane region" description="Helical" evidence="7">
    <location>
        <begin position="543"/>
        <end position="564"/>
    </location>
</feature>
<name>A0ABR3J3G1_9AGAR</name>
<evidence type="ECO:0000256" key="7">
    <source>
        <dbReference type="SAM" id="Phobius"/>
    </source>
</evidence>
<evidence type="ECO:0000259" key="8">
    <source>
        <dbReference type="PROSITE" id="PS50048"/>
    </source>
</evidence>
<proteinExistence type="predicted"/>
<dbReference type="CDD" id="cd00067">
    <property type="entry name" value="GAL4"/>
    <property type="match status" value="1"/>
</dbReference>
<accession>A0ABR3J3G1</accession>
<evidence type="ECO:0000256" key="2">
    <source>
        <dbReference type="ARBA" id="ARBA00023015"/>
    </source>
</evidence>
<dbReference type="Pfam" id="PF00172">
    <property type="entry name" value="Zn_clus"/>
    <property type="match status" value="1"/>
</dbReference>
<dbReference type="SUPFAM" id="SSF57701">
    <property type="entry name" value="Zn2/Cys6 DNA-binding domain"/>
    <property type="match status" value="1"/>
</dbReference>
<keyword evidence="2" id="KW-0805">Transcription regulation</keyword>
<evidence type="ECO:0000256" key="1">
    <source>
        <dbReference type="ARBA" id="ARBA00004123"/>
    </source>
</evidence>
<protein>
    <recommendedName>
        <fullName evidence="8">Zn(2)-C6 fungal-type domain-containing protein</fullName>
    </recommendedName>
</protein>
<reference evidence="10" key="1">
    <citation type="submission" date="2024-06" db="EMBL/GenBank/DDBJ databases">
        <title>Multi-omics analyses provide insights into the biosynthesis of the anticancer antibiotic pleurotin in Hohenbuehelia grisea.</title>
        <authorList>
            <person name="Weaver J.A."/>
            <person name="Alberti F."/>
        </authorList>
    </citation>
    <scope>NUCLEOTIDE SEQUENCE [LARGE SCALE GENOMIC DNA]</scope>
    <source>
        <strain evidence="10">T-177</strain>
    </source>
</reference>
<dbReference type="InterPro" id="IPR051089">
    <property type="entry name" value="prtT"/>
</dbReference>
<evidence type="ECO:0000256" key="5">
    <source>
        <dbReference type="ARBA" id="ARBA00023242"/>
    </source>
</evidence>